<sequence>MDKKGVLTSGDVPKRVQASQLNAGSDQMTNISPARYDKDVNDNENLPHSRAAECILAIYISEPHQFSVISPVSCSTTEACTTQYMYYYCEGSKIWTQQVQR</sequence>
<evidence type="ECO:0000313" key="3">
    <source>
        <dbReference type="Proteomes" id="UP000324705"/>
    </source>
</evidence>
<protein>
    <submittedName>
        <fullName evidence="2">Uncharacterized protein</fullName>
    </submittedName>
</protein>
<evidence type="ECO:0000313" key="2">
    <source>
        <dbReference type="EMBL" id="VAH81089.1"/>
    </source>
</evidence>
<evidence type="ECO:0000256" key="1">
    <source>
        <dbReference type="SAM" id="MobiDB-lite"/>
    </source>
</evidence>
<keyword evidence="3" id="KW-1185">Reference proteome</keyword>
<dbReference type="Gramene" id="TRITD3Bv1G191590.1">
    <property type="protein sequence ID" value="TRITD3Bv1G191590.1"/>
    <property type="gene ID" value="TRITD3Bv1G191590"/>
</dbReference>
<feature type="region of interest" description="Disordered" evidence="1">
    <location>
        <begin position="1"/>
        <end position="44"/>
    </location>
</feature>
<reference evidence="2 3" key="1">
    <citation type="submission" date="2017-09" db="EMBL/GenBank/DDBJ databases">
        <authorList>
            <consortium name="International Durum Wheat Genome Sequencing Consortium (IDWGSC)"/>
            <person name="Milanesi L."/>
        </authorList>
    </citation>
    <scope>NUCLEOTIDE SEQUENCE [LARGE SCALE GENOMIC DNA]</scope>
    <source>
        <strain evidence="3">cv. Svevo</strain>
    </source>
</reference>
<proteinExistence type="predicted"/>
<feature type="compositionally biased region" description="Polar residues" evidence="1">
    <location>
        <begin position="17"/>
        <end position="32"/>
    </location>
</feature>
<dbReference type="AlphaFoldDB" id="A0A9R1QR21"/>
<accession>A0A9R1QR21</accession>
<name>A0A9R1QR21_TRITD</name>
<dbReference type="Proteomes" id="UP000324705">
    <property type="component" value="Chromosome 3B"/>
</dbReference>
<gene>
    <name evidence="2" type="ORF">TRITD_3Bv1G191590</name>
</gene>
<organism evidence="2 3">
    <name type="scientific">Triticum turgidum subsp. durum</name>
    <name type="common">Durum wheat</name>
    <name type="synonym">Triticum durum</name>
    <dbReference type="NCBI Taxonomy" id="4567"/>
    <lineage>
        <taxon>Eukaryota</taxon>
        <taxon>Viridiplantae</taxon>
        <taxon>Streptophyta</taxon>
        <taxon>Embryophyta</taxon>
        <taxon>Tracheophyta</taxon>
        <taxon>Spermatophyta</taxon>
        <taxon>Magnoliopsida</taxon>
        <taxon>Liliopsida</taxon>
        <taxon>Poales</taxon>
        <taxon>Poaceae</taxon>
        <taxon>BOP clade</taxon>
        <taxon>Pooideae</taxon>
        <taxon>Triticodae</taxon>
        <taxon>Triticeae</taxon>
        <taxon>Triticinae</taxon>
        <taxon>Triticum</taxon>
    </lineage>
</organism>
<feature type="compositionally biased region" description="Basic and acidic residues" evidence="1">
    <location>
        <begin position="35"/>
        <end position="44"/>
    </location>
</feature>
<dbReference type="EMBL" id="LT934116">
    <property type="protein sequence ID" value="VAH81089.1"/>
    <property type="molecule type" value="Genomic_DNA"/>
</dbReference>